<evidence type="ECO:0000256" key="4">
    <source>
        <dbReference type="PROSITE-ProRule" id="PRU00409"/>
    </source>
</evidence>
<dbReference type="EMBL" id="CP139957">
    <property type="protein sequence ID" value="WPX07642.1"/>
    <property type="molecule type" value="Genomic_DNA"/>
</dbReference>
<evidence type="ECO:0000259" key="5">
    <source>
        <dbReference type="PROSITE" id="PS50975"/>
    </source>
</evidence>
<keyword evidence="6" id="KW-0436">Ligase</keyword>
<dbReference type="Proteomes" id="UP001322744">
    <property type="component" value="Chromosome"/>
</dbReference>
<dbReference type="Gene3D" id="3.40.50.20">
    <property type="match status" value="1"/>
</dbReference>
<dbReference type="Pfam" id="PF08443">
    <property type="entry name" value="RimK"/>
    <property type="match status" value="1"/>
</dbReference>
<feature type="domain" description="ATP-grasp" evidence="5">
    <location>
        <begin position="105"/>
        <end position="292"/>
    </location>
</feature>
<dbReference type="RefSeq" id="WP_045174969.1">
    <property type="nucleotide sequence ID" value="NZ_CP139957.1"/>
</dbReference>
<evidence type="ECO:0000313" key="6">
    <source>
        <dbReference type="EMBL" id="WPX07642.1"/>
    </source>
</evidence>
<keyword evidence="7" id="KW-1185">Reference proteome</keyword>
<dbReference type="PANTHER" id="PTHR21621">
    <property type="entry name" value="RIBOSOMAL PROTEIN S6 MODIFICATION PROTEIN"/>
    <property type="match status" value="1"/>
</dbReference>
<organism evidence="6 7">
    <name type="scientific">Anaerocellum danielii</name>
    <dbReference type="NCBI Taxonomy" id="1387557"/>
    <lineage>
        <taxon>Bacteria</taxon>
        <taxon>Bacillati</taxon>
        <taxon>Bacillota</taxon>
        <taxon>Bacillota incertae sedis</taxon>
        <taxon>Caldicellulosiruptorales</taxon>
        <taxon>Caldicellulosiruptoraceae</taxon>
        <taxon>Anaerocellum</taxon>
    </lineage>
</organism>
<dbReference type="InterPro" id="IPR011761">
    <property type="entry name" value="ATP-grasp"/>
</dbReference>
<dbReference type="InterPro" id="IPR004666">
    <property type="entry name" value="Rp_bS6_RimK/Lys_biosynth_LsyX"/>
</dbReference>
<sequence length="304" mass="35168">MFKIYGWLVYNGSLQSEKFLEINMIYKETAEKKGICLDLIKNNEIYCLIENGVCSVKINILKKNPDFVLFLDKDVRLAKQLEKLGYRLFNSAKTIELCDDKILTYQVLSDNGIKLPKTLFSPLMFYETDDNDFINFIEKEFKYPIVIKEAFGSFGQQVYLAENKEQLISLRKRLYLKPHLYQEFIHTSRGKDVRLHVVGDKVVASMLRVSENDFRANISSGAKMYKYQPPANFIETAIKASKLVGADFSGVDILFGENDQPIVCEINSNAHIKNIYECTGINVSEYIFDYILQELKYNERDITI</sequence>
<protein>
    <submittedName>
        <fullName evidence="6">RimK family alpha-L-glutamate ligase</fullName>
    </submittedName>
</protein>
<accession>A0ABZ0TWM7</accession>
<dbReference type="GO" id="GO:0016874">
    <property type="term" value="F:ligase activity"/>
    <property type="evidence" value="ECO:0007669"/>
    <property type="project" value="UniProtKB-KW"/>
</dbReference>
<proteinExistence type="predicted"/>
<dbReference type="InterPro" id="IPR013815">
    <property type="entry name" value="ATP_grasp_subdomain_1"/>
</dbReference>
<dbReference type="InterPro" id="IPR013651">
    <property type="entry name" value="ATP-grasp_RimK-type"/>
</dbReference>
<reference evidence="6 7" key="1">
    <citation type="submission" date="2023-12" db="EMBL/GenBank/DDBJ databases">
        <authorList>
            <person name="Manesh M.J.H."/>
            <person name="Bing R.G."/>
            <person name="Willard D.J."/>
            <person name="Kelly R.M."/>
        </authorList>
    </citation>
    <scope>NUCLEOTIDE SEQUENCE [LARGE SCALE GENOMIC DNA]</scope>
    <source>
        <strain evidence="6 7">DSM 8977</strain>
    </source>
</reference>
<dbReference type="PANTHER" id="PTHR21621:SF0">
    <property type="entry name" value="BETA-CITRYLGLUTAMATE SYNTHASE B-RELATED"/>
    <property type="match status" value="1"/>
</dbReference>
<dbReference type="SUPFAM" id="SSF56059">
    <property type="entry name" value="Glutathione synthetase ATP-binding domain-like"/>
    <property type="match status" value="1"/>
</dbReference>
<keyword evidence="1" id="KW-0479">Metal-binding</keyword>
<dbReference type="NCBIfam" id="TIGR00768">
    <property type="entry name" value="rimK_fam"/>
    <property type="match status" value="1"/>
</dbReference>
<dbReference type="Gene3D" id="3.30.470.20">
    <property type="entry name" value="ATP-grasp fold, B domain"/>
    <property type="match status" value="1"/>
</dbReference>
<keyword evidence="2 4" id="KW-0547">Nucleotide-binding</keyword>
<dbReference type="PROSITE" id="PS50975">
    <property type="entry name" value="ATP_GRASP"/>
    <property type="match status" value="1"/>
</dbReference>
<evidence type="ECO:0000256" key="3">
    <source>
        <dbReference type="ARBA" id="ARBA00022840"/>
    </source>
</evidence>
<evidence type="ECO:0000256" key="1">
    <source>
        <dbReference type="ARBA" id="ARBA00022723"/>
    </source>
</evidence>
<gene>
    <name evidence="6" type="ORF">SOJ16_001453</name>
</gene>
<dbReference type="Gene3D" id="3.30.1490.20">
    <property type="entry name" value="ATP-grasp fold, A domain"/>
    <property type="match status" value="1"/>
</dbReference>
<name>A0ABZ0TWM7_9FIRM</name>
<keyword evidence="3 4" id="KW-0067">ATP-binding</keyword>
<evidence type="ECO:0000256" key="2">
    <source>
        <dbReference type="ARBA" id="ARBA00022741"/>
    </source>
</evidence>
<evidence type="ECO:0000313" key="7">
    <source>
        <dbReference type="Proteomes" id="UP001322744"/>
    </source>
</evidence>